<dbReference type="SUPFAM" id="SSF53474">
    <property type="entry name" value="alpha/beta-Hydrolases"/>
    <property type="match status" value="1"/>
</dbReference>
<protein>
    <submittedName>
        <fullName evidence="2">Lipase family protein</fullName>
    </submittedName>
</protein>
<evidence type="ECO:0000313" key="2">
    <source>
        <dbReference type="EMBL" id="WKD49542.1"/>
    </source>
</evidence>
<dbReference type="InterPro" id="IPR051218">
    <property type="entry name" value="Sec_MonoDiacylglyc_Lipase"/>
</dbReference>
<name>A0ABY9EA46_9GAMM</name>
<dbReference type="PANTHER" id="PTHR45856">
    <property type="entry name" value="ALPHA/BETA-HYDROLASES SUPERFAMILY PROTEIN"/>
    <property type="match status" value="1"/>
</dbReference>
<reference evidence="2 3" key="1">
    <citation type="submission" date="2022-05" db="EMBL/GenBank/DDBJ databases">
        <title>Microbulbifer sp. nov., isolated from sponge.</title>
        <authorList>
            <person name="Gao L."/>
        </authorList>
    </citation>
    <scope>NUCLEOTIDE SEQUENCE [LARGE SCALE GENOMIC DNA]</scope>
    <source>
        <strain evidence="2 3">MI-G</strain>
    </source>
</reference>
<dbReference type="InterPro" id="IPR002921">
    <property type="entry name" value="Fungal_lipase-type"/>
</dbReference>
<dbReference type="Gene3D" id="3.40.50.1820">
    <property type="entry name" value="alpha/beta hydrolase"/>
    <property type="match status" value="1"/>
</dbReference>
<proteinExistence type="predicted"/>
<organism evidence="2 3">
    <name type="scientific">Microbulbifer spongiae</name>
    <dbReference type="NCBI Taxonomy" id="2944933"/>
    <lineage>
        <taxon>Bacteria</taxon>
        <taxon>Pseudomonadati</taxon>
        <taxon>Pseudomonadota</taxon>
        <taxon>Gammaproteobacteria</taxon>
        <taxon>Cellvibrionales</taxon>
        <taxon>Microbulbiferaceae</taxon>
        <taxon>Microbulbifer</taxon>
    </lineage>
</organism>
<dbReference type="InterPro" id="IPR029058">
    <property type="entry name" value="AB_hydrolase_fold"/>
</dbReference>
<feature type="domain" description="Fungal lipase-type" evidence="1">
    <location>
        <begin position="75"/>
        <end position="204"/>
    </location>
</feature>
<dbReference type="EMBL" id="CP098023">
    <property type="protein sequence ID" value="WKD49542.1"/>
    <property type="molecule type" value="Genomic_DNA"/>
</dbReference>
<keyword evidence="3" id="KW-1185">Reference proteome</keyword>
<gene>
    <name evidence="2" type="ORF">M8T91_16855</name>
</gene>
<dbReference type="Pfam" id="PF01764">
    <property type="entry name" value="Lipase_3"/>
    <property type="match status" value="1"/>
</dbReference>
<sequence>MLTPKYSAQLAADIYLVQKPGTQELFYDVYKSDLEVNNKKNNNLSGKTGAFFLLKNIHTMGIAACGTGRFKGQAFIALKGTSSGYDALTDINAGIKRFHTGSAVHQGFYYTFESLLPQLEQFAHELPKEIHTIHCVGHSLGGALATLVADWLSLNSGKTVKLYTFGSPRVGLDHFSRNCKRRLTPGNIYRVYHRNDPVPMVPTWPFVHVPNGGVGDFQLPTPTHSPITSHSSQTYIASVSPNDSSLDWDAIKNRKPKENLEKSIEAWLRSDGVLSLTMNTAWIAGEALLWVLKKIGNLAGISLVVAGSTTFTLLDRLAIFLHKAYHISKDISFWVIRLIRRLAQLIGMAVVTGADITASFIRMVFLRLHHAISDLVMRAGRTIH</sequence>
<dbReference type="Proteomes" id="UP001321520">
    <property type="component" value="Chromosome"/>
</dbReference>
<evidence type="ECO:0000259" key="1">
    <source>
        <dbReference type="Pfam" id="PF01764"/>
    </source>
</evidence>
<accession>A0ABY9EA46</accession>
<dbReference type="PANTHER" id="PTHR45856:SF24">
    <property type="entry name" value="FUNGAL LIPASE-LIKE DOMAIN-CONTAINING PROTEIN"/>
    <property type="match status" value="1"/>
</dbReference>
<dbReference type="CDD" id="cd00519">
    <property type="entry name" value="Lipase_3"/>
    <property type="match status" value="1"/>
</dbReference>
<dbReference type="RefSeq" id="WP_301415394.1">
    <property type="nucleotide sequence ID" value="NZ_CP098023.1"/>
</dbReference>
<evidence type="ECO:0000313" key="3">
    <source>
        <dbReference type="Proteomes" id="UP001321520"/>
    </source>
</evidence>